<keyword evidence="2" id="KW-0233">DNA recombination</keyword>
<dbReference type="PROSITE" id="PS50935">
    <property type="entry name" value="SSB"/>
    <property type="match status" value="1"/>
</dbReference>
<gene>
    <name evidence="5" type="primary">ssb</name>
    <name evidence="5" type="ORF">GC105_05815</name>
</gene>
<dbReference type="InterPro" id="IPR011344">
    <property type="entry name" value="ssDNA-bd"/>
</dbReference>
<dbReference type="InterPro" id="IPR012340">
    <property type="entry name" value="NA-bd_OB-fold"/>
</dbReference>
<proteinExistence type="inferred from homology"/>
<keyword evidence="2" id="KW-0234">DNA repair</keyword>
<dbReference type="Proteomes" id="UP000440004">
    <property type="component" value="Unassembled WGS sequence"/>
</dbReference>
<comment type="function">
    <text evidence="2">Plays an important role in DNA replication, recombination and repair. Binds to ssDNA and to an array of partner proteins to recruit them to their sites of action during DNA metabolism.</text>
</comment>
<protein>
    <recommendedName>
        <fullName evidence="2 3">Single-stranded DNA-binding protein</fullName>
        <shortName evidence="2">SSB</shortName>
    </recommendedName>
</protein>
<sequence length="140" mass="15618">MNKVVLIGRLTKDAELRYTGQGTAVASFTIAINRKFKSKNGETETDFIPIVAWGNQGENTAKYTGKGSQVAVYGRIQVRNYQANDGTKRYVTEVIAEEVTFLGSNKKDNNHPNNDKGNQDFGVPLDDFHPMEEDDDDLPF</sequence>
<comment type="caution">
    <text evidence="2">Lacks conserved residue(s) required for the propagation of feature annotation.</text>
</comment>
<dbReference type="PIRSF" id="PIRSF002070">
    <property type="entry name" value="SSB"/>
    <property type="match status" value="1"/>
</dbReference>
<evidence type="ECO:0000313" key="5">
    <source>
        <dbReference type="EMBL" id="MPW25299.1"/>
    </source>
</evidence>
<dbReference type="NCBIfam" id="TIGR00621">
    <property type="entry name" value="ssb"/>
    <property type="match status" value="1"/>
</dbReference>
<feature type="region of interest" description="Disordered" evidence="4">
    <location>
        <begin position="102"/>
        <end position="140"/>
    </location>
</feature>
<comment type="caution">
    <text evidence="5">The sequence shown here is derived from an EMBL/GenBank/DDBJ whole genome shotgun (WGS) entry which is preliminary data.</text>
</comment>
<dbReference type="GO" id="GO:0003697">
    <property type="term" value="F:single-stranded DNA binding"/>
    <property type="evidence" value="ECO:0007669"/>
    <property type="project" value="UniProtKB-UniRule"/>
</dbReference>
<dbReference type="HAMAP" id="MF_00984">
    <property type="entry name" value="SSB"/>
    <property type="match status" value="1"/>
</dbReference>
<dbReference type="Gene3D" id="2.40.50.140">
    <property type="entry name" value="Nucleic acid-binding proteins"/>
    <property type="match status" value="1"/>
</dbReference>
<keyword evidence="6" id="KW-1185">Reference proteome</keyword>
<dbReference type="Pfam" id="PF00436">
    <property type="entry name" value="SSB"/>
    <property type="match status" value="1"/>
</dbReference>
<feature type="compositionally biased region" description="Basic and acidic residues" evidence="4">
    <location>
        <begin position="105"/>
        <end position="118"/>
    </location>
</feature>
<evidence type="ECO:0000256" key="3">
    <source>
        <dbReference type="PIRNR" id="PIRNR002070"/>
    </source>
</evidence>
<dbReference type="PANTHER" id="PTHR10302">
    <property type="entry name" value="SINGLE-STRANDED DNA-BINDING PROTEIN"/>
    <property type="match status" value="1"/>
</dbReference>
<name>A0A6A7K725_9FIRM</name>
<dbReference type="PANTHER" id="PTHR10302:SF27">
    <property type="entry name" value="SINGLE-STRANDED DNA-BINDING PROTEIN"/>
    <property type="match status" value="1"/>
</dbReference>
<keyword evidence="2" id="KW-0235">DNA replication</keyword>
<reference evidence="5 6" key="1">
    <citation type="submission" date="2019-10" db="EMBL/GenBank/DDBJ databases">
        <title>Alkalibaculum tamaniensis sp.nov., a new alkaliphilic acetogen, isolated on methoxylated aromatics from a mud volcano.</title>
        <authorList>
            <person name="Khomyakova M.A."/>
            <person name="Merkel A.Y."/>
            <person name="Bonch-Osmolovskaya E.A."/>
            <person name="Slobodkin A.I."/>
        </authorList>
    </citation>
    <scope>NUCLEOTIDE SEQUENCE [LARGE SCALE GENOMIC DNA]</scope>
    <source>
        <strain evidence="5 6">M08DMB</strain>
    </source>
</reference>
<evidence type="ECO:0000256" key="4">
    <source>
        <dbReference type="SAM" id="MobiDB-lite"/>
    </source>
</evidence>
<comment type="subunit">
    <text evidence="2">Homotetramer.</text>
</comment>
<dbReference type="GO" id="GO:0006260">
    <property type="term" value="P:DNA replication"/>
    <property type="evidence" value="ECO:0007669"/>
    <property type="project" value="UniProtKB-UniRule"/>
</dbReference>
<dbReference type="CDD" id="cd04496">
    <property type="entry name" value="SSB_OBF"/>
    <property type="match status" value="1"/>
</dbReference>
<organism evidence="5 6">
    <name type="scientific">Alkalibaculum sporogenes</name>
    <dbReference type="NCBI Taxonomy" id="2655001"/>
    <lineage>
        <taxon>Bacteria</taxon>
        <taxon>Bacillati</taxon>
        <taxon>Bacillota</taxon>
        <taxon>Clostridia</taxon>
        <taxon>Eubacteriales</taxon>
        <taxon>Eubacteriaceae</taxon>
        <taxon>Alkalibaculum</taxon>
    </lineage>
</organism>
<dbReference type="GO" id="GO:0006281">
    <property type="term" value="P:DNA repair"/>
    <property type="evidence" value="ECO:0007669"/>
    <property type="project" value="UniProtKB-UniRule"/>
</dbReference>
<keyword evidence="1 2" id="KW-0238">DNA-binding</keyword>
<dbReference type="InterPro" id="IPR000424">
    <property type="entry name" value="Primosome_PriB/ssb"/>
</dbReference>
<dbReference type="GO" id="GO:0006310">
    <property type="term" value="P:DNA recombination"/>
    <property type="evidence" value="ECO:0007669"/>
    <property type="project" value="UniProtKB-UniRule"/>
</dbReference>
<dbReference type="GO" id="GO:0009295">
    <property type="term" value="C:nucleoid"/>
    <property type="evidence" value="ECO:0007669"/>
    <property type="project" value="TreeGrafter"/>
</dbReference>
<keyword evidence="2" id="KW-0227">DNA damage</keyword>
<dbReference type="AlphaFoldDB" id="A0A6A7K725"/>
<dbReference type="SUPFAM" id="SSF50249">
    <property type="entry name" value="Nucleic acid-binding proteins"/>
    <property type="match status" value="1"/>
</dbReference>
<dbReference type="RefSeq" id="WP_152802664.1">
    <property type="nucleotide sequence ID" value="NZ_WHNX01000007.1"/>
</dbReference>
<evidence type="ECO:0000313" key="6">
    <source>
        <dbReference type="Proteomes" id="UP000440004"/>
    </source>
</evidence>
<dbReference type="EMBL" id="WHNX01000007">
    <property type="protein sequence ID" value="MPW25299.1"/>
    <property type="molecule type" value="Genomic_DNA"/>
</dbReference>
<evidence type="ECO:0000256" key="1">
    <source>
        <dbReference type="ARBA" id="ARBA00023125"/>
    </source>
</evidence>
<accession>A0A6A7K725</accession>
<evidence type="ECO:0000256" key="2">
    <source>
        <dbReference type="HAMAP-Rule" id="MF_00984"/>
    </source>
</evidence>
<feature type="short sequence motif" description="Important for interaction with partner proteins" evidence="2">
    <location>
        <begin position="135"/>
        <end position="140"/>
    </location>
</feature>